<feature type="domain" description="DUF6916" evidence="1">
    <location>
        <begin position="41"/>
        <end position="125"/>
    </location>
</feature>
<dbReference type="Pfam" id="PF21880">
    <property type="entry name" value="DUF6916"/>
    <property type="match status" value="1"/>
</dbReference>
<comment type="caution">
    <text evidence="2">The sequence shown here is derived from an EMBL/GenBank/DDBJ whole genome shotgun (WGS) entry which is preliminary data.</text>
</comment>
<dbReference type="InterPro" id="IPR006311">
    <property type="entry name" value="TAT_signal"/>
</dbReference>
<evidence type="ECO:0000313" key="2">
    <source>
        <dbReference type="EMBL" id="GCD21251.1"/>
    </source>
</evidence>
<dbReference type="InterPro" id="IPR054209">
    <property type="entry name" value="DUF6916"/>
</dbReference>
<gene>
    <name evidence="2" type="ORF">CTKZ_28130</name>
</gene>
<accession>A0A401V2Z1</accession>
<dbReference type="OrthoDB" id="4828320at2"/>
<proteinExistence type="predicted"/>
<dbReference type="Proteomes" id="UP000288246">
    <property type="component" value="Unassembled WGS sequence"/>
</dbReference>
<protein>
    <recommendedName>
        <fullName evidence="1">DUF6916 domain-containing protein</fullName>
    </recommendedName>
</protein>
<reference evidence="2 3" key="1">
    <citation type="submission" date="2018-11" db="EMBL/GenBank/DDBJ databases">
        <title>Draft genome sequence of Cellulomonas takizawaensis strain TKZ-21.</title>
        <authorList>
            <person name="Yamamura H."/>
            <person name="Hayashi T."/>
            <person name="Hamada M."/>
            <person name="Serisawa Y."/>
            <person name="Matsuyama K."/>
            <person name="Nakagawa Y."/>
            <person name="Otoguro M."/>
            <person name="Yanagida F."/>
            <person name="Hayakawa M."/>
        </authorList>
    </citation>
    <scope>NUCLEOTIDE SEQUENCE [LARGE SCALE GENOMIC DNA]</scope>
    <source>
        <strain evidence="2 3">TKZ-21</strain>
    </source>
</reference>
<evidence type="ECO:0000313" key="3">
    <source>
        <dbReference type="Proteomes" id="UP000288246"/>
    </source>
</evidence>
<sequence>MLQRRTVSRRAVLAGGAGAVAVGAVAVAVGVPLSRRTLPLELAAVRALVGSRFRTDADGTTHVLTLAAVTGPAGAAPTADAFALTFRAASTQDLPGAIRTLSHDDGDLVLFVGPVGPDGTDLEAVVDRTV</sequence>
<dbReference type="RefSeq" id="WP_124343763.1">
    <property type="nucleotide sequence ID" value="NZ_BHYL01000253.1"/>
</dbReference>
<dbReference type="EMBL" id="BHYL01000253">
    <property type="protein sequence ID" value="GCD21251.1"/>
    <property type="molecule type" value="Genomic_DNA"/>
</dbReference>
<keyword evidence="3" id="KW-1185">Reference proteome</keyword>
<organism evidence="2 3">
    <name type="scientific">Cellulomonas algicola</name>
    <dbReference type="NCBI Taxonomy" id="2071633"/>
    <lineage>
        <taxon>Bacteria</taxon>
        <taxon>Bacillati</taxon>
        <taxon>Actinomycetota</taxon>
        <taxon>Actinomycetes</taxon>
        <taxon>Micrococcales</taxon>
        <taxon>Cellulomonadaceae</taxon>
        <taxon>Cellulomonas</taxon>
    </lineage>
</organism>
<dbReference type="PROSITE" id="PS51318">
    <property type="entry name" value="TAT"/>
    <property type="match status" value="1"/>
</dbReference>
<dbReference type="AlphaFoldDB" id="A0A401V2Z1"/>
<evidence type="ECO:0000259" key="1">
    <source>
        <dbReference type="Pfam" id="PF21880"/>
    </source>
</evidence>
<name>A0A401V2Z1_9CELL</name>